<dbReference type="EMBL" id="QGGR01000030">
    <property type="protein sequence ID" value="PWK32399.1"/>
    <property type="molecule type" value="Genomic_DNA"/>
</dbReference>
<sequence>MLTTSLRLWLDLPSGPATPGRDLGDDDRSGYPYLVMAVCGLLGATDCRFHASGFGAEEWYVDVAYDLATVMEAVPEVLDGLRSGRACEMDMYGQGVERTLHFSAGGDAVDVECRSGTSWMPDPAVVRHDRAALIAMVEKLAADFGRAVAIGLPRLAGLEPFAGWRRAA</sequence>
<dbReference type="Proteomes" id="UP000245697">
    <property type="component" value="Unassembled WGS sequence"/>
</dbReference>
<keyword evidence="2" id="KW-1185">Reference proteome</keyword>
<evidence type="ECO:0000313" key="1">
    <source>
        <dbReference type="EMBL" id="PWK32399.1"/>
    </source>
</evidence>
<organism evidence="1 2">
    <name type="scientific">Actinoplanes xinjiangensis</name>
    <dbReference type="NCBI Taxonomy" id="512350"/>
    <lineage>
        <taxon>Bacteria</taxon>
        <taxon>Bacillati</taxon>
        <taxon>Actinomycetota</taxon>
        <taxon>Actinomycetes</taxon>
        <taxon>Micromonosporales</taxon>
        <taxon>Micromonosporaceae</taxon>
        <taxon>Actinoplanes</taxon>
    </lineage>
</organism>
<dbReference type="OrthoDB" id="3436396at2"/>
<protein>
    <submittedName>
        <fullName evidence="1">Uncharacterized protein</fullName>
    </submittedName>
</protein>
<dbReference type="RefSeq" id="WP_109601905.1">
    <property type="nucleotide sequence ID" value="NZ_BONA01000098.1"/>
</dbReference>
<accession>A0A316EKZ7</accession>
<dbReference type="AlphaFoldDB" id="A0A316EKZ7"/>
<evidence type="ECO:0000313" key="2">
    <source>
        <dbReference type="Proteomes" id="UP000245697"/>
    </source>
</evidence>
<name>A0A316EKZ7_9ACTN</name>
<gene>
    <name evidence="1" type="ORF">BC793_1309</name>
</gene>
<proteinExistence type="predicted"/>
<reference evidence="1 2" key="1">
    <citation type="submission" date="2018-05" db="EMBL/GenBank/DDBJ databases">
        <title>Genomic Encyclopedia of Archaeal and Bacterial Type Strains, Phase II (KMG-II): from individual species to whole genera.</title>
        <authorList>
            <person name="Goeker M."/>
        </authorList>
    </citation>
    <scope>NUCLEOTIDE SEQUENCE [LARGE SCALE GENOMIC DNA]</scope>
    <source>
        <strain evidence="1 2">DSM 45184</strain>
    </source>
</reference>
<comment type="caution">
    <text evidence="1">The sequence shown here is derived from an EMBL/GenBank/DDBJ whole genome shotgun (WGS) entry which is preliminary data.</text>
</comment>